<gene>
    <name evidence="1" type="ORF">SMIDD22_00981</name>
</gene>
<reference evidence="1 2" key="1">
    <citation type="submission" date="2016-01" db="EMBL/GenBank/DDBJ databases">
        <title>Highly variable Streptococcus oralis are common among viridans streptococci isolated from primates.</title>
        <authorList>
            <person name="Denapaite D."/>
            <person name="Rieger M."/>
            <person name="Koendgen S."/>
            <person name="Brueckner R."/>
            <person name="Ochigava I."/>
            <person name="Kappeler P."/>
            <person name="Maetz-Rensing K."/>
            <person name="Leendertz F."/>
            <person name="Hakenbeck R."/>
        </authorList>
    </citation>
    <scope>NUCLEOTIDE SEQUENCE [LARGE SCALE GENOMIC DNA]</scope>
    <source>
        <strain evidence="1 2">DD22</strain>
    </source>
</reference>
<organism evidence="1 2">
    <name type="scientific">Streptococcus mitis</name>
    <dbReference type="NCBI Taxonomy" id="28037"/>
    <lineage>
        <taxon>Bacteria</taxon>
        <taxon>Bacillati</taxon>
        <taxon>Bacillota</taxon>
        <taxon>Bacilli</taxon>
        <taxon>Lactobacillales</taxon>
        <taxon>Streptococcaceae</taxon>
        <taxon>Streptococcus</taxon>
        <taxon>Streptococcus mitis group</taxon>
    </lineage>
</organism>
<dbReference type="EMBL" id="LQZD01000268">
    <property type="protein sequence ID" value="KXU12254.1"/>
    <property type="molecule type" value="Genomic_DNA"/>
</dbReference>
<protein>
    <submittedName>
        <fullName evidence="1">Uncharacterized protein</fullName>
    </submittedName>
</protein>
<comment type="caution">
    <text evidence="1">The sequence shown here is derived from an EMBL/GenBank/DDBJ whole genome shotgun (WGS) entry which is preliminary data.</text>
</comment>
<dbReference type="AlphaFoldDB" id="A0A139RC21"/>
<dbReference type="Proteomes" id="UP000070779">
    <property type="component" value="Unassembled WGS sequence"/>
</dbReference>
<accession>A0A139RC21</accession>
<dbReference type="PATRIC" id="fig|28037.238.peg.1184"/>
<evidence type="ECO:0000313" key="2">
    <source>
        <dbReference type="Proteomes" id="UP000070779"/>
    </source>
</evidence>
<name>A0A139RC21_STRMT</name>
<evidence type="ECO:0000313" key="1">
    <source>
        <dbReference type="EMBL" id="KXU12254.1"/>
    </source>
</evidence>
<proteinExistence type="predicted"/>
<sequence length="60" mass="7076">MFSTSEQLQGQLYHQAQKALDKLANQSLLTGFAQGEVQFYTRMFKRKLFTHYYSRVKQLA</sequence>